<dbReference type="KEGG" id="egr:104448308"/>
<evidence type="ECO:0000256" key="5">
    <source>
        <dbReference type="ARBA" id="ARBA00024045"/>
    </source>
</evidence>
<keyword evidence="3" id="KW-0449">Lipoprotein</keyword>
<evidence type="ECO:0000259" key="7">
    <source>
        <dbReference type="PROSITE" id="PS50846"/>
    </source>
</evidence>
<reference evidence="8" key="1">
    <citation type="submission" date="2013-07" db="EMBL/GenBank/DDBJ databases">
        <title>The genome of Eucalyptus grandis.</title>
        <authorList>
            <person name="Schmutz J."/>
            <person name="Hayes R."/>
            <person name="Myburg A."/>
            <person name="Tuskan G."/>
            <person name="Grattapaglia D."/>
            <person name="Rokhsar D.S."/>
        </authorList>
    </citation>
    <scope>NUCLEOTIDE SEQUENCE</scope>
    <source>
        <tissue evidence="8">Leaf extractions</tissue>
    </source>
</reference>
<evidence type="ECO:0000256" key="2">
    <source>
        <dbReference type="ARBA" id="ARBA00022723"/>
    </source>
</evidence>
<keyword evidence="1" id="KW-0488">Methylation</keyword>
<dbReference type="SUPFAM" id="SSF55008">
    <property type="entry name" value="HMA, heavy metal-associated domain"/>
    <property type="match status" value="1"/>
</dbReference>
<dbReference type="STRING" id="71139.A0A059DJP1"/>
<organism evidence="8">
    <name type="scientific">Eucalyptus grandis</name>
    <name type="common">Flooded gum</name>
    <dbReference type="NCBI Taxonomy" id="71139"/>
    <lineage>
        <taxon>Eukaryota</taxon>
        <taxon>Viridiplantae</taxon>
        <taxon>Streptophyta</taxon>
        <taxon>Embryophyta</taxon>
        <taxon>Tracheophyta</taxon>
        <taxon>Spermatophyta</taxon>
        <taxon>Magnoliopsida</taxon>
        <taxon>eudicotyledons</taxon>
        <taxon>Gunneridae</taxon>
        <taxon>Pentapetalae</taxon>
        <taxon>rosids</taxon>
        <taxon>malvids</taxon>
        <taxon>Myrtales</taxon>
        <taxon>Myrtaceae</taxon>
        <taxon>Myrtoideae</taxon>
        <taxon>Eucalypteae</taxon>
        <taxon>Eucalyptus</taxon>
    </lineage>
</organism>
<dbReference type="PROSITE" id="PS50846">
    <property type="entry name" value="HMA_2"/>
    <property type="match status" value="1"/>
</dbReference>
<feature type="domain" description="HMA" evidence="7">
    <location>
        <begin position="1"/>
        <end position="64"/>
    </location>
</feature>
<keyword evidence="2" id="KW-0479">Metal-binding</keyword>
<name>A0A059DJP1_EUCGR</name>
<dbReference type="PANTHER" id="PTHR45811">
    <property type="entry name" value="COPPER TRANSPORT PROTEIN FAMILY-RELATED"/>
    <property type="match status" value="1"/>
</dbReference>
<evidence type="ECO:0000256" key="1">
    <source>
        <dbReference type="ARBA" id="ARBA00022481"/>
    </source>
</evidence>
<keyword evidence="4" id="KW-0636">Prenylation</keyword>
<dbReference type="InterPro" id="IPR006121">
    <property type="entry name" value="HMA_dom"/>
</dbReference>
<evidence type="ECO:0000256" key="3">
    <source>
        <dbReference type="ARBA" id="ARBA00023288"/>
    </source>
</evidence>
<gene>
    <name evidence="8" type="ORF">EUGRSUZ_A02729</name>
</gene>
<dbReference type="Pfam" id="PF00403">
    <property type="entry name" value="HMA"/>
    <property type="match status" value="1"/>
</dbReference>
<evidence type="ECO:0000256" key="4">
    <source>
        <dbReference type="ARBA" id="ARBA00023289"/>
    </source>
</evidence>
<dbReference type="InterPro" id="IPR051863">
    <property type="entry name" value="HIPP"/>
</dbReference>
<dbReference type="GO" id="GO:0046872">
    <property type="term" value="F:metal ion binding"/>
    <property type="evidence" value="ECO:0007669"/>
    <property type="project" value="UniProtKB-KW"/>
</dbReference>
<dbReference type="EMBL" id="KK198753">
    <property type="protein sequence ID" value="KCW90625.1"/>
    <property type="molecule type" value="Genomic_DNA"/>
</dbReference>
<sequence>MQKAVLRVEWGNEKERKRAMEIVSAYEGIQSVAVDMDTKKVTVIGNMDPVQVAERLRKRFGTVIEYVGPKETPKPTTEEPNTDTNVNSPDSLYSDHVAYPYNQPYPYPYPYPYPSPSYYYPPPWYY</sequence>
<comment type="similarity">
    <text evidence="5">Belongs to the HIPP family.</text>
</comment>
<feature type="compositionally biased region" description="Polar residues" evidence="6">
    <location>
        <begin position="82"/>
        <end position="91"/>
    </location>
</feature>
<dbReference type="PANTHER" id="PTHR45811:SF80">
    <property type="entry name" value="COPPER TRANSPORT PROTEIN FAMILY-RELATED"/>
    <property type="match status" value="1"/>
</dbReference>
<dbReference type="OrthoDB" id="1722127at2759"/>
<evidence type="ECO:0000256" key="6">
    <source>
        <dbReference type="SAM" id="MobiDB-lite"/>
    </source>
</evidence>
<feature type="region of interest" description="Disordered" evidence="6">
    <location>
        <begin position="67"/>
        <end position="97"/>
    </location>
</feature>
<evidence type="ECO:0000313" key="8">
    <source>
        <dbReference type="EMBL" id="KCW90625.1"/>
    </source>
</evidence>
<dbReference type="AlphaFoldDB" id="A0A059DJP1"/>
<dbReference type="InterPro" id="IPR036163">
    <property type="entry name" value="HMA_dom_sf"/>
</dbReference>
<dbReference type="InParanoid" id="A0A059DJP1"/>
<protein>
    <recommendedName>
        <fullName evidence="7">HMA domain-containing protein</fullName>
    </recommendedName>
</protein>
<dbReference type="eggNOG" id="KOG1603">
    <property type="taxonomic scope" value="Eukaryota"/>
</dbReference>
<dbReference type="Gene3D" id="3.30.70.100">
    <property type="match status" value="1"/>
</dbReference>
<accession>A0A059DJP1</accession>
<dbReference type="Gramene" id="KCW90625">
    <property type="protein sequence ID" value="KCW90625"/>
    <property type="gene ID" value="EUGRSUZ_A02729"/>
</dbReference>
<proteinExistence type="inferred from homology"/>